<dbReference type="Proteomes" id="UP000321058">
    <property type="component" value="Unassembled WGS sequence"/>
</dbReference>
<dbReference type="PANTHER" id="PTHR37302">
    <property type="entry name" value="SLR1116 PROTEIN"/>
    <property type="match status" value="1"/>
</dbReference>
<evidence type="ECO:0000313" key="5">
    <source>
        <dbReference type="Proteomes" id="UP000321058"/>
    </source>
</evidence>
<dbReference type="PANTHER" id="PTHR37302:SF1">
    <property type="entry name" value="PROTEIN DINB"/>
    <property type="match status" value="1"/>
</dbReference>
<dbReference type="InterPro" id="IPR034660">
    <property type="entry name" value="DinB/YfiT-like"/>
</dbReference>
<dbReference type="OrthoDB" id="9807509at2"/>
<organism evidence="4 5">
    <name type="scientific">Reyranella soli</name>
    <dbReference type="NCBI Taxonomy" id="1230389"/>
    <lineage>
        <taxon>Bacteria</taxon>
        <taxon>Pseudomonadati</taxon>
        <taxon>Pseudomonadota</taxon>
        <taxon>Alphaproteobacteria</taxon>
        <taxon>Hyphomicrobiales</taxon>
        <taxon>Reyranellaceae</taxon>
        <taxon>Reyranella</taxon>
    </lineage>
</organism>
<sequence length="165" mass="19168">MIGVDYVRRMALYNRWQNENLYGAADGLTDEERQRERGAFFGSIHRTMCHLLWADQTWMSRFRSTPPPVPLAELTAQYRDWTSLESRRRDFDAEIVGWVDGINADWLAGTHTHFSPSLGREMSAPRWLLVSHFFNHQTHHRGQIHCMLTQAGRKPADTDLPMMPG</sequence>
<dbReference type="Gene3D" id="1.20.120.450">
    <property type="entry name" value="dinb family like domain"/>
    <property type="match status" value="1"/>
</dbReference>
<dbReference type="SUPFAM" id="SSF109854">
    <property type="entry name" value="DinB/YfiT-like putative metalloenzymes"/>
    <property type="match status" value="1"/>
</dbReference>
<protein>
    <submittedName>
        <fullName evidence="4">Damage-inducible protein DinB</fullName>
    </submittedName>
</protein>
<dbReference type="GO" id="GO:0046872">
    <property type="term" value="F:metal ion binding"/>
    <property type="evidence" value="ECO:0007669"/>
    <property type="project" value="UniProtKB-KW"/>
</dbReference>
<evidence type="ECO:0000256" key="1">
    <source>
        <dbReference type="ARBA" id="ARBA00008635"/>
    </source>
</evidence>
<comment type="caution">
    <text evidence="4">The sequence shown here is derived from an EMBL/GenBank/DDBJ whole genome shotgun (WGS) entry which is preliminary data.</text>
</comment>
<dbReference type="RefSeq" id="WP_147150220.1">
    <property type="nucleotide sequence ID" value="NZ_BKAJ01000055.1"/>
</dbReference>
<proteinExistence type="inferred from homology"/>
<reference evidence="4 5" key="1">
    <citation type="submission" date="2019-07" db="EMBL/GenBank/DDBJ databases">
        <title>Whole genome shotgun sequence of Reyranella soli NBRC 108950.</title>
        <authorList>
            <person name="Hosoyama A."/>
            <person name="Uohara A."/>
            <person name="Ohji S."/>
            <person name="Ichikawa N."/>
        </authorList>
    </citation>
    <scope>NUCLEOTIDE SEQUENCE [LARGE SCALE GENOMIC DNA]</scope>
    <source>
        <strain evidence="4 5">NBRC 108950</strain>
    </source>
</reference>
<feature type="binding site" evidence="3">
    <location>
        <position position="140"/>
    </location>
    <ligand>
        <name>a divalent metal cation</name>
        <dbReference type="ChEBI" id="CHEBI:60240"/>
    </ligand>
</feature>
<keyword evidence="2 3" id="KW-0479">Metal-binding</keyword>
<accession>A0A512NB22</accession>
<dbReference type="InterPro" id="IPR007837">
    <property type="entry name" value="DinB"/>
</dbReference>
<dbReference type="EMBL" id="BKAJ01000055">
    <property type="protein sequence ID" value="GEP56146.1"/>
    <property type="molecule type" value="Genomic_DNA"/>
</dbReference>
<evidence type="ECO:0000313" key="4">
    <source>
        <dbReference type="EMBL" id="GEP56146.1"/>
    </source>
</evidence>
<name>A0A512NB22_9HYPH</name>
<feature type="binding site" evidence="3">
    <location>
        <position position="136"/>
    </location>
    <ligand>
        <name>a divalent metal cation</name>
        <dbReference type="ChEBI" id="CHEBI:60240"/>
    </ligand>
</feature>
<evidence type="ECO:0000256" key="2">
    <source>
        <dbReference type="ARBA" id="ARBA00022723"/>
    </source>
</evidence>
<gene>
    <name evidence="4" type="ORF">RSO01_33120</name>
</gene>
<comment type="similarity">
    <text evidence="1">Belongs to the DinB family.</text>
</comment>
<dbReference type="AlphaFoldDB" id="A0A512NB22"/>
<dbReference type="Pfam" id="PF05163">
    <property type="entry name" value="DinB"/>
    <property type="match status" value="1"/>
</dbReference>
<keyword evidence="5" id="KW-1185">Reference proteome</keyword>
<evidence type="ECO:0000256" key="3">
    <source>
        <dbReference type="PIRSR" id="PIRSR607837-1"/>
    </source>
</evidence>
<feature type="binding site" evidence="3">
    <location>
        <position position="50"/>
    </location>
    <ligand>
        <name>a divalent metal cation</name>
        <dbReference type="ChEBI" id="CHEBI:60240"/>
    </ligand>
</feature>